<feature type="region of interest" description="Disordered" evidence="5">
    <location>
        <begin position="405"/>
        <end position="430"/>
    </location>
</feature>
<feature type="region of interest" description="Disordered" evidence="5">
    <location>
        <begin position="1"/>
        <end position="67"/>
    </location>
</feature>
<dbReference type="EMBL" id="GL832978">
    <property type="protein sequence ID" value="EGD77457.1"/>
    <property type="molecule type" value="Genomic_DNA"/>
</dbReference>
<feature type="compositionally biased region" description="Basic and acidic residues" evidence="5">
    <location>
        <begin position="348"/>
        <end position="375"/>
    </location>
</feature>
<evidence type="ECO:0000256" key="3">
    <source>
        <dbReference type="ARBA" id="ARBA00023212"/>
    </source>
</evidence>
<dbReference type="GO" id="GO:0005856">
    <property type="term" value="C:cytoskeleton"/>
    <property type="evidence" value="ECO:0007669"/>
    <property type="project" value="UniProtKB-SubCell"/>
</dbReference>
<evidence type="ECO:0000313" key="8">
    <source>
        <dbReference type="Proteomes" id="UP000007799"/>
    </source>
</evidence>
<dbReference type="InterPro" id="IPR036534">
    <property type="entry name" value="GAR_dom_sf"/>
</dbReference>
<keyword evidence="3" id="KW-0206">Cytoskeleton</keyword>
<keyword evidence="4" id="KW-0175">Coiled coil</keyword>
<dbReference type="InParanoid" id="F2UK08"/>
<proteinExistence type="predicted"/>
<comment type="subcellular location">
    <subcellularLocation>
        <location evidence="1">Cytoplasm</location>
        <location evidence="1">Cytoskeleton</location>
    </subcellularLocation>
</comment>
<evidence type="ECO:0000256" key="4">
    <source>
        <dbReference type="SAM" id="Coils"/>
    </source>
</evidence>
<dbReference type="PANTHER" id="PTHR45615">
    <property type="entry name" value="MYOSIN HEAVY CHAIN, NON-MUSCLE"/>
    <property type="match status" value="1"/>
</dbReference>
<evidence type="ECO:0000256" key="2">
    <source>
        <dbReference type="ARBA" id="ARBA00022490"/>
    </source>
</evidence>
<keyword evidence="8" id="KW-1185">Reference proteome</keyword>
<feature type="domain" description="GAR" evidence="6">
    <location>
        <begin position="665"/>
        <end position="750"/>
    </location>
</feature>
<evidence type="ECO:0000313" key="7">
    <source>
        <dbReference type="EMBL" id="EGD77457.1"/>
    </source>
</evidence>
<dbReference type="OrthoDB" id="2250192at2759"/>
<dbReference type="SUPFAM" id="SSF143575">
    <property type="entry name" value="GAS2 domain-like"/>
    <property type="match status" value="1"/>
</dbReference>
<dbReference type="RefSeq" id="XP_004990345.1">
    <property type="nucleotide sequence ID" value="XM_004990288.1"/>
</dbReference>
<organism evidence="8">
    <name type="scientific">Salpingoeca rosetta (strain ATCC 50818 / BSB-021)</name>
    <dbReference type="NCBI Taxonomy" id="946362"/>
    <lineage>
        <taxon>Eukaryota</taxon>
        <taxon>Choanoflagellata</taxon>
        <taxon>Craspedida</taxon>
        <taxon>Salpingoecidae</taxon>
        <taxon>Salpingoeca</taxon>
    </lineage>
</organism>
<name>F2UK08_SALR5</name>
<feature type="region of interest" description="Disordered" evidence="5">
    <location>
        <begin position="769"/>
        <end position="875"/>
    </location>
</feature>
<accession>F2UK08</accession>
<dbReference type="STRING" id="946362.F2UK08"/>
<evidence type="ECO:0000256" key="5">
    <source>
        <dbReference type="SAM" id="MobiDB-lite"/>
    </source>
</evidence>
<reference evidence="7" key="1">
    <citation type="submission" date="2009-08" db="EMBL/GenBank/DDBJ databases">
        <title>Annotation of Salpingoeca rosetta.</title>
        <authorList>
            <consortium name="The Broad Institute Genome Sequencing Platform"/>
            <person name="Russ C."/>
            <person name="Cuomo C."/>
            <person name="Burger G."/>
            <person name="Gray M.W."/>
            <person name="Holland P.W.H."/>
            <person name="King N."/>
            <person name="Lang F.B.F."/>
            <person name="Roger A.J."/>
            <person name="Ruiz-Trillo I."/>
            <person name="Young S.K."/>
            <person name="Zeng Q."/>
            <person name="Gargeya S."/>
            <person name="Alvarado L."/>
            <person name="Berlin A."/>
            <person name="Chapman S.B."/>
            <person name="Chen Z."/>
            <person name="Freedman E."/>
            <person name="Gellesch M."/>
            <person name="Goldberg J."/>
            <person name="Griggs A."/>
            <person name="Gujja S."/>
            <person name="Heilman E."/>
            <person name="Heiman D."/>
            <person name="Howarth C."/>
            <person name="Mehta T."/>
            <person name="Neiman D."/>
            <person name="Pearson M."/>
            <person name="Roberts A."/>
            <person name="Saif S."/>
            <person name="Shea T."/>
            <person name="Shenoy N."/>
            <person name="Sisk P."/>
            <person name="Stolte C."/>
            <person name="Sykes S."/>
            <person name="White J."/>
            <person name="Yandava C."/>
            <person name="Haas B."/>
            <person name="Nusbaum C."/>
            <person name="Birren B."/>
        </authorList>
    </citation>
    <scope>NUCLEOTIDE SEQUENCE [LARGE SCALE GENOMIC DNA]</scope>
    <source>
        <strain evidence="7">ATCC 50818</strain>
    </source>
</reference>
<gene>
    <name evidence="7" type="ORF">PTSG_08552</name>
</gene>
<dbReference type="Gene3D" id="3.30.920.20">
    <property type="entry name" value="Gas2-like domain"/>
    <property type="match status" value="1"/>
</dbReference>
<feature type="compositionally biased region" description="Low complexity" evidence="5">
    <location>
        <begin position="646"/>
        <end position="660"/>
    </location>
</feature>
<dbReference type="AlphaFoldDB" id="F2UK08"/>
<feature type="compositionally biased region" description="Polar residues" evidence="5">
    <location>
        <begin position="786"/>
        <end position="800"/>
    </location>
</feature>
<dbReference type="GO" id="GO:0008017">
    <property type="term" value="F:microtubule binding"/>
    <property type="evidence" value="ECO:0007669"/>
    <property type="project" value="InterPro"/>
</dbReference>
<dbReference type="Proteomes" id="UP000007799">
    <property type="component" value="Unassembled WGS sequence"/>
</dbReference>
<dbReference type="OMA" id="KTCHRND"/>
<evidence type="ECO:0000256" key="1">
    <source>
        <dbReference type="ARBA" id="ARBA00004245"/>
    </source>
</evidence>
<dbReference type="PANTHER" id="PTHR45615:SF66">
    <property type="entry name" value="CARD DOMAIN-CONTAINING PROTEIN"/>
    <property type="match status" value="1"/>
</dbReference>
<dbReference type="PROSITE" id="PS51460">
    <property type="entry name" value="GAR"/>
    <property type="match status" value="1"/>
</dbReference>
<dbReference type="GeneID" id="16070900"/>
<sequence>MPRRKRAGEAGAAVGVGSGRQDNGEHDDDGENAARVVGEAKTCHRNDVASSASNSSRTETTATTSTSWTWDAQTERVDRLAATADAIIQELLNADTVGSVSVKGVQDEYEHTISSQRKQLDTLYHWLAEHAPDGSWKEGLDAESLSNIAVVEGLHGRIAELRRKLRAANAANKEQQDDIAHLKQQLEAAEQAAAAAKKEAEVLRAESLKQEEAAAAAAAATNGDTKRLAAELAAVRDELHHSKEMRTKEREAFEQRRSELEEEMRESKETHQVAVAAHKERVATLQAMVDEHQAAAAATQRTHDSDVASLISTIAQLNQRLNAAAEEAEKDAAASAEKQRKTQGALEETQKALEDARKGADAARRELEEAKQAHAGEVKRLEGAVAEAAREEEALRAQQKKLQELREEDKRAMDEALAESKATHGKVQGELKDRIAELERRLDATSDDSKHRESELASKAQDLEQQLAALRAVSETDKANLTRLESEAASSADEIARLQARVDELTRALRACEESKQDEGNARAAAAQAENRRLSQQVAELEAKALALEAQVEQQRREWAAAVEEEAAAAAQLRTDLQEAMARAARAEEEVAAAHQELEDMRPAAEQVAALTAELEQTRALLAEAREEIARLQKELDALRERLQRRASSTSSSSSRVARSPRPETPSRRLSSAFVKASKDAVHRAVSDVLQKHGLGDEHVSFLGRGKYRFLYGNDFKVVNVAQRGNNFMVRVGGGWVSLDEFIREYVEKHRYHYQDASLEDTPAFKFSKKHHDDVQHTRSHIKQLRANTASSPRASQTTGDADDDAHRSLPPPAPNFDDAVADTDTSTPGPVTDTDGTHGRRGGTMSRELQHNNNRGGDADVSDEEDMLLFNYDN</sequence>
<feature type="region of interest" description="Disordered" evidence="5">
    <location>
        <begin position="325"/>
        <end position="375"/>
    </location>
</feature>
<dbReference type="Pfam" id="PF02187">
    <property type="entry name" value="GAS2"/>
    <property type="match status" value="1"/>
</dbReference>
<feature type="region of interest" description="Disordered" evidence="5">
    <location>
        <begin position="642"/>
        <end position="672"/>
    </location>
</feature>
<evidence type="ECO:0000259" key="6">
    <source>
        <dbReference type="PROSITE" id="PS51460"/>
    </source>
</evidence>
<dbReference type="KEGG" id="sre:PTSG_08552"/>
<feature type="compositionally biased region" description="Low complexity" evidence="5">
    <location>
        <begin position="49"/>
        <end position="67"/>
    </location>
</feature>
<protein>
    <recommendedName>
        <fullName evidence="6">GAR domain-containing protein</fullName>
    </recommendedName>
</protein>
<dbReference type="InterPro" id="IPR003108">
    <property type="entry name" value="GAR_dom"/>
</dbReference>
<feature type="compositionally biased region" description="Basic and acidic residues" evidence="5">
    <location>
        <begin position="405"/>
        <end position="414"/>
    </location>
</feature>
<keyword evidence="2" id="KW-0963">Cytoplasm</keyword>
<feature type="coiled-coil region" evidence="4">
    <location>
        <begin position="151"/>
        <end position="213"/>
    </location>
</feature>